<protein>
    <submittedName>
        <fullName evidence="2">Uncharacterized protein</fullName>
    </submittedName>
</protein>
<proteinExistence type="predicted"/>
<organism evidence="2">
    <name type="scientific">marine metagenome</name>
    <dbReference type="NCBI Taxonomy" id="408172"/>
    <lineage>
        <taxon>unclassified sequences</taxon>
        <taxon>metagenomes</taxon>
        <taxon>ecological metagenomes</taxon>
    </lineage>
</organism>
<keyword evidence="1" id="KW-0472">Membrane</keyword>
<keyword evidence="1" id="KW-0812">Transmembrane</keyword>
<keyword evidence="1" id="KW-1133">Transmembrane helix</keyword>
<feature type="non-terminal residue" evidence="2">
    <location>
        <position position="1"/>
    </location>
</feature>
<name>A0A382YLD5_9ZZZZ</name>
<sequence>INFQGPHDSVSLGVALAAFAATLVGVFSLTTSLILYVLGKQVNRMPNRASIK</sequence>
<gene>
    <name evidence="2" type="ORF">METZ01_LOCUS436162</name>
</gene>
<dbReference type="EMBL" id="UINC01176263">
    <property type="protein sequence ID" value="SVD83308.1"/>
    <property type="molecule type" value="Genomic_DNA"/>
</dbReference>
<evidence type="ECO:0000313" key="2">
    <source>
        <dbReference type="EMBL" id="SVD83308.1"/>
    </source>
</evidence>
<accession>A0A382YLD5</accession>
<dbReference type="AlphaFoldDB" id="A0A382YLD5"/>
<evidence type="ECO:0000256" key="1">
    <source>
        <dbReference type="SAM" id="Phobius"/>
    </source>
</evidence>
<feature type="transmembrane region" description="Helical" evidence="1">
    <location>
        <begin position="12"/>
        <end position="38"/>
    </location>
</feature>
<reference evidence="2" key="1">
    <citation type="submission" date="2018-05" db="EMBL/GenBank/DDBJ databases">
        <authorList>
            <person name="Lanie J.A."/>
            <person name="Ng W.-L."/>
            <person name="Kazmierczak K.M."/>
            <person name="Andrzejewski T.M."/>
            <person name="Davidsen T.M."/>
            <person name="Wayne K.J."/>
            <person name="Tettelin H."/>
            <person name="Glass J.I."/>
            <person name="Rusch D."/>
            <person name="Podicherti R."/>
            <person name="Tsui H.-C.T."/>
            <person name="Winkler M.E."/>
        </authorList>
    </citation>
    <scope>NUCLEOTIDE SEQUENCE</scope>
</reference>